<protein>
    <submittedName>
        <fullName evidence="10">Methylated-DNA--[protein]-cysteine S-methyltransferase</fullName>
    </submittedName>
</protein>
<keyword evidence="3" id="KW-0808">Transferase</keyword>
<feature type="domain" description="Methylated-DNA-[protein]-cysteine S-methyltransferase DNA binding" evidence="8">
    <location>
        <begin position="140"/>
        <end position="217"/>
    </location>
</feature>
<dbReference type="PROSITE" id="PS00374">
    <property type="entry name" value="MGMT"/>
    <property type="match status" value="1"/>
</dbReference>
<dbReference type="PANTHER" id="PTHR10815">
    <property type="entry name" value="METHYLATED-DNA--PROTEIN-CYSTEINE METHYLTRANSFERASE"/>
    <property type="match status" value="1"/>
</dbReference>
<dbReference type="Gene3D" id="3.30.160.70">
    <property type="entry name" value="Methylated DNA-protein cysteine methyltransferase domain"/>
    <property type="match status" value="1"/>
</dbReference>
<dbReference type="EMBL" id="JANFLP010000001">
    <property type="protein sequence ID" value="MCQ1948613.1"/>
    <property type="molecule type" value="Genomic_DNA"/>
</dbReference>
<name>A0ABT1NLL2_9MICC</name>
<proteinExistence type="predicted"/>
<evidence type="ECO:0000259" key="9">
    <source>
        <dbReference type="Pfam" id="PF02870"/>
    </source>
</evidence>
<dbReference type="PANTHER" id="PTHR10815:SF13">
    <property type="entry name" value="METHYLATED-DNA--PROTEIN-CYSTEINE METHYLTRANSFERASE"/>
    <property type="match status" value="1"/>
</dbReference>
<dbReference type="SUPFAM" id="SSF46767">
    <property type="entry name" value="Methylated DNA-protein cysteine methyltransferase, C-terminal domain"/>
    <property type="match status" value="1"/>
</dbReference>
<dbReference type="NCBIfam" id="TIGR00589">
    <property type="entry name" value="ogt"/>
    <property type="match status" value="1"/>
</dbReference>
<evidence type="ECO:0000256" key="1">
    <source>
        <dbReference type="ARBA" id="ARBA00001286"/>
    </source>
</evidence>
<comment type="catalytic activity">
    <reaction evidence="6">
        <text>a 6-O-methyl-2'-deoxyguanosine in DNA + L-cysteinyl-[protein] = S-methyl-L-cysteinyl-[protein] + a 2'-deoxyguanosine in DNA</text>
        <dbReference type="Rhea" id="RHEA:24000"/>
        <dbReference type="Rhea" id="RHEA-COMP:10131"/>
        <dbReference type="Rhea" id="RHEA-COMP:10132"/>
        <dbReference type="Rhea" id="RHEA-COMP:11367"/>
        <dbReference type="Rhea" id="RHEA-COMP:11368"/>
        <dbReference type="ChEBI" id="CHEBI:29950"/>
        <dbReference type="ChEBI" id="CHEBI:82612"/>
        <dbReference type="ChEBI" id="CHEBI:85445"/>
        <dbReference type="ChEBI" id="CHEBI:85448"/>
        <dbReference type="EC" id="2.1.1.63"/>
    </reaction>
</comment>
<evidence type="ECO:0000313" key="11">
    <source>
        <dbReference type="Proteomes" id="UP001206924"/>
    </source>
</evidence>
<evidence type="ECO:0000256" key="5">
    <source>
        <dbReference type="ARBA" id="ARBA00023204"/>
    </source>
</evidence>
<dbReference type="InterPro" id="IPR036631">
    <property type="entry name" value="MGMT_N_sf"/>
</dbReference>
<dbReference type="Pfam" id="PF01035">
    <property type="entry name" value="DNA_binding_1"/>
    <property type="match status" value="1"/>
</dbReference>
<organism evidence="10 11">
    <name type="scientific">Arthrobacter jinronghuae</name>
    <dbReference type="NCBI Taxonomy" id="2964609"/>
    <lineage>
        <taxon>Bacteria</taxon>
        <taxon>Bacillati</taxon>
        <taxon>Actinomycetota</taxon>
        <taxon>Actinomycetes</taxon>
        <taxon>Micrococcales</taxon>
        <taxon>Micrococcaceae</taxon>
        <taxon>Arthrobacter</taxon>
    </lineage>
</organism>
<keyword evidence="11" id="KW-1185">Reference proteome</keyword>
<dbReference type="InterPro" id="IPR001497">
    <property type="entry name" value="MethylDNA_cys_MeTrfase_AS"/>
</dbReference>
<comment type="catalytic activity">
    <reaction evidence="1">
        <text>a 4-O-methyl-thymidine in DNA + L-cysteinyl-[protein] = a thymidine in DNA + S-methyl-L-cysteinyl-[protein]</text>
        <dbReference type="Rhea" id="RHEA:53428"/>
        <dbReference type="Rhea" id="RHEA-COMP:10131"/>
        <dbReference type="Rhea" id="RHEA-COMP:10132"/>
        <dbReference type="Rhea" id="RHEA-COMP:13555"/>
        <dbReference type="Rhea" id="RHEA-COMP:13556"/>
        <dbReference type="ChEBI" id="CHEBI:29950"/>
        <dbReference type="ChEBI" id="CHEBI:82612"/>
        <dbReference type="ChEBI" id="CHEBI:137386"/>
        <dbReference type="ChEBI" id="CHEBI:137387"/>
        <dbReference type="EC" id="2.1.1.63"/>
    </reaction>
</comment>
<evidence type="ECO:0000313" key="10">
    <source>
        <dbReference type="EMBL" id="MCQ1948613.1"/>
    </source>
</evidence>
<evidence type="ECO:0000259" key="8">
    <source>
        <dbReference type="Pfam" id="PF01035"/>
    </source>
</evidence>
<evidence type="ECO:0000256" key="7">
    <source>
        <dbReference type="SAM" id="MobiDB-lite"/>
    </source>
</evidence>
<accession>A0ABT1NLL2</accession>
<feature type="compositionally biased region" description="Low complexity" evidence="7">
    <location>
        <begin position="7"/>
        <end position="29"/>
    </location>
</feature>
<dbReference type="CDD" id="cd06445">
    <property type="entry name" value="ATase"/>
    <property type="match status" value="1"/>
</dbReference>
<dbReference type="RefSeq" id="WP_255864549.1">
    <property type="nucleotide sequence ID" value="NZ_CP104263.1"/>
</dbReference>
<feature type="region of interest" description="Disordered" evidence="7">
    <location>
        <begin position="1"/>
        <end position="29"/>
    </location>
</feature>
<keyword evidence="5" id="KW-0234">DNA repair</keyword>
<reference evidence="10 11" key="1">
    <citation type="submission" date="2022-07" db="EMBL/GenBank/DDBJ databases">
        <title>Novel species in genus Arthrobacter.</title>
        <authorList>
            <person name="Liu Y."/>
        </authorList>
    </citation>
    <scope>NUCLEOTIDE SEQUENCE [LARGE SCALE GENOMIC DNA]</scope>
    <source>
        <strain evidence="11">zg-Y859</strain>
    </source>
</reference>
<comment type="caution">
    <text evidence="10">The sequence shown here is derived from an EMBL/GenBank/DDBJ whole genome shotgun (WGS) entry which is preliminary data.</text>
</comment>
<evidence type="ECO:0000256" key="4">
    <source>
        <dbReference type="ARBA" id="ARBA00022763"/>
    </source>
</evidence>
<dbReference type="Pfam" id="PF02870">
    <property type="entry name" value="Methyltransf_1N"/>
    <property type="match status" value="1"/>
</dbReference>
<dbReference type="InterPro" id="IPR014048">
    <property type="entry name" value="MethylDNA_cys_MeTrfase_DNA-bd"/>
</dbReference>
<dbReference type="InterPro" id="IPR036388">
    <property type="entry name" value="WH-like_DNA-bd_sf"/>
</dbReference>
<feature type="domain" description="Methylguanine DNA methyltransferase ribonuclease-like" evidence="9">
    <location>
        <begin position="57"/>
        <end position="133"/>
    </location>
</feature>
<keyword evidence="4" id="KW-0227">DNA damage</keyword>
<evidence type="ECO:0000256" key="3">
    <source>
        <dbReference type="ARBA" id="ARBA00022679"/>
    </source>
</evidence>
<dbReference type="Gene3D" id="1.10.10.10">
    <property type="entry name" value="Winged helix-like DNA-binding domain superfamily/Winged helix DNA-binding domain"/>
    <property type="match status" value="1"/>
</dbReference>
<dbReference type="InterPro" id="IPR008332">
    <property type="entry name" value="MethylG_MeTrfase_N"/>
</dbReference>
<evidence type="ECO:0000256" key="2">
    <source>
        <dbReference type="ARBA" id="ARBA00022603"/>
    </source>
</evidence>
<evidence type="ECO:0000256" key="6">
    <source>
        <dbReference type="ARBA" id="ARBA00049348"/>
    </source>
</evidence>
<dbReference type="InterPro" id="IPR036217">
    <property type="entry name" value="MethylDNA_cys_MeTrfase_DNAb"/>
</dbReference>
<gene>
    <name evidence="10" type="ORF">NNX28_01555</name>
</gene>
<keyword evidence="2" id="KW-0489">Methyltransferase</keyword>
<dbReference type="SUPFAM" id="SSF53155">
    <property type="entry name" value="Methylated DNA-protein cysteine methyltransferase domain"/>
    <property type="match status" value="1"/>
</dbReference>
<sequence length="219" mass="22802">MASFETDGAGPYDAGPTGTGPTDTGLLAPDPREDAVLATLHSRLAAGAEFAGLLDVAYTVIDSPVGRLILAATDAGLVRVAFECEGVDTVLQDLSTRISPRILEAPERLARPAAQLGEYFDGTRRSFDLDLDLRLTAGYRRTVVQTLQKIGYGHTSTYAGIAALTGNPGAVRAVGTACGRNPLPLVIPCHRVLRSDGTTGGYRGGPAAKKILLDLEAAA</sequence>
<dbReference type="Proteomes" id="UP001206924">
    <property type="component" value="Unassembled WGS sequence"/>
</dbReference>